<dbReference type="InterPro" id="IPR036236">
    <property type="entry name" value="Znf_C2H2_sf"/>
</dbReference>
<sequence>MQRSASHFGHSGPGAKRQRSADLPQEPSIAYTAPSPQGPPFWCDVCRISTTDYNGLQAHLQGKQHKKKSAALNQHLGVPPAAMGNAPCAVPHAPYNTPAPPQHAAPPSTHQAPYNTPAPPQHAAPPSTHHTAYGMAVPPESQSTSTAALPMPSAASSLLQQNVPSNAPASTSSIPGGGAGSRAPLTAAHLTRGPDKFARKKYGSYCRRNGAEPTFAFSNEGPPHARVFLCIAPLLLPSKADAAGSSHPSV</sequence>
<dbReference type="AlphaFoldDB" id="A0AAE0BRK4"/>
<reference evidence="3 4" key="1">
    <citation type="journal article" date="2015" name="Genome Biol. Evol.">
        <title>Comparative Genomics of a Bacterivorous Green Alga Reveals Evolutionary Causalities and Consequences of Phago-Mixotrophic Mode of Nutrition.</title>
        <authorList>
            <person name="Burns J.A."/>
            <person name="Paasch A."/>
            <person name="Narechania A."/>
            <person name="Kim E."/>
        </authorList>
    </citation>
    <scope>NUCLEOTIDE SEQUENCE [LARGE SCALE GENOMIC DNA]</scope>
    <source>
        <strain evidence="3 4">PLY_AMNH</strain>
    </source>
</reference>
<dbReference type="SMART" id="SM00451">
    <property type="entry name" value="ZnF_U1"/>
    <property type="match status" value="1"/>
</dbReference>
<dbReference type="InterPro" id="IPR003604">
    <property type="entry name" value="Matrin/U1-like-C_Znf_C2H2"/>
</dbReference>
<dbReference type="PANTHER" id="PTHR47487">
    <property type="entry name" value="OS06G0651300 PROTEIN-RELATED"/>
    <property type="match status" value="1"/>
</dbReference>
<protein>
    <recommendedName>
        <fullName evidence="2">U1-type domain-containing protein</fullName>
    </recommendedName>
</protein>
<dbReference type="SUPFAM" id="SSF57667">
    <property type="entry name" value="beta-beta-alpha zinc fingers"/>
    <property type="match status" value="1"/>
</dbReference>
<dbReference type="GO" id="GO:0003676">
    <property type="term" value="F:nucleic acid binding"/>
    <property type="evidence" value="ECO:0007669"/>
    <property type="project" value="InterPro"/>
</dbReference>
<feature type="compositionally biased region" description="Low complexity" evidence="1">
    <location>
        <begin position="143"/>
        <end position="159"/>
    </location>
</feature>
<dbReference type="PANTHER" id="PTHR47487:SF8">
    <property type="entry name" value="OS08G0270900 PROTEIN"/>
    <property type="match status" value="1"/>
</dbReference>
<organism evidence="3 4">
    <name type="scientific">Cymbomonas tetramitiformis</name>
    <dbReference type="NCBI Taxonomy" id="36881"/>
    <lineage>
        <taxon>Eukaryota</taxon>
        <taxon>Viridiplantae</taxon>
        <taxon>Chlorophyta</taxon>
        <taxon>Pyramimonadophyceae</taxon>
        <taxon>Pyramimonadales</taxon>
        <taxon>Pyramimonadaceae</taxon>
        <taxon>Cymbomonas</taxon>
    </lineage>
</organism>
<dbReference type="Gene3D" id="3.30.160.60">
    <property type="entry name" value="Classic Zinc Finger"/>
    <property type="match status" value="1"/>
</dbReference>
<feature type="domain" description="U1-type" evidence="2">
    <location>
        <begin position="38"/>
        <end position="72"/>
    </location>
</feature>
<evidence type="ECO:0000256" key="1">
    <source>
        <dbReference type="SAM" id="MobiDB-lite"/>
    </source>
</evidence>
<gene>
    <name evidence="3" type="ORF">CYMTET_48755</name>
</gene>
<dbReference type="GO" id="GO:0008270">
    <property type="term" value="F:zinc ion binding"/>
    <property type="evidence" value="ECO:0007669"/>
    <property type="project" value="InterPro"/>
</dbReference>
<accession>A0AAE0BRK4</accession>
<evidence type="ECO:0000313" key="4">
    <source>
        <dbReference type="Proteomes" id="UP001190700"/>
    </source>
</evidence>
<dbReference type="InterPro" id="IPR013087">
    <property type="entry name" value="Znf_C2H2_type"/>
</dbReference>
<dbReference type="Pfam" id="PF12874">
    <property type="entry name" value="zf-met"/>
    <property type="match status" value="1"/>
</dbReference>
<dbReference type="EMBL" id="LGRX02033386">
    <property type="protein sequence ID" value="KAK3241481.1"/>
    <property type="molecule type" value="Genomic_DNA"/>
</dbReference>
<keyword evidence="4" id="KW-1185">Reference proteome</keyword>
<dbReference type="Proteomes" id="UP001190700">
    <property type="component" value="Unassembled WGS sequence"/>
</dbReference>
<comment type="caution">
    <text evidence="3">The sequence shown here is derived from an EMBL/GenBank/DDBJ whole genome shotgun (WGS) entry which is preliminary data.</text>
</comment>
<feature type="region of interest" description="Disordered" evidence="1">
    <location>
        <begin position="93"/>
        <end position="190"/>
    </location>
</feature>
<evidence type="ECO:0000313" key="3">
    <source>
        <dbReference type="EMBL" id="KAK3241481.1"/>
    </source>
</evidence>
<feature type="region of interest" description="Disordered" evidence="1">
    <location>
        <begin position="1"/>
        <end position="39"/>
    </location>
</feature>
<evidence type="ECO:0000259" key="2">
    <source>
        <dbReference type="SMART" id="SM00451"/>
    </source>
</evidence>
<name>A0AAE0BRK4_9CHLO</name>
<feature type="compositionally biased region" description="Polar residues" evidence="1">
    <location>
        <begin position="160"/>
        <end position="174"/>
    </location>
</feature>
<proteinExistence type="predicted"/>